<accession>A0A7Z8CYV0</accession>
<comment type="caution">
    <text evidence="2">The sequence shown here is derived from an EMBL/GenBank/DDBJ whole genome shotgun (WGS) entry which is preliminary data.</text>
</comment>
<dbReference type="Proteomes" id="UP000297938">
    <property type="component" value="Unassembled WGS sequence"/>
</dbReference>
<reference evidence="2 3" key="1">
    <citation type="journal article" date="2018" name="Int. J. Food Microbiol.">
        <title>Growth of Carnobacterium spp. isolated from chilled vacuum-packaged meat under relevant acidic conditions.</title>
        <authorList>
            <person name="Zhang P."/>
            <person name="Badoni M."/>
            <person name="Ganzle M."/>
            <person name="Yang X."/>
        </authorList>
    </citation>
    <scope>NUCLEOTIDE SEQUENCE [LARGE SCALE GENOMIC DNA]</scope>
    <source>
        <strain evidence="2 3">B2</strain>
    </source>
</reference>
<evidence type="ECO:0000313" key="2">
    <source>
        <dbReference type="EMBL" id="TFJ26517.1"/>
    </source>
</evidence>
<evidence type="ECO:0000313" key="3">
    <source>
        <dbReference type="Proteomes" id="UP000297938"/>
    </source>
</evidence>
<dbReference type="AlphaFoldDB" id="A0A7Z8CYV0"/>
<protein>
    <submittedName>
        <fullName evidence="2">Uncharacterized protein</fullName>
    </submittedName>
</protein>
<organism evidence="2 3">
    <name type="scientific">Carnobacterium divergens</name>
    <name type="common">Lactobacillus divergens</name>
    <dbReference type="NCBI Taxonomy" id="2748"/>
    <lineage>
        <taxon>Bacteria</taxon>
        <taxon>Bacillati</taxon>
        <taxon>Bacillota</taxon>
        <taxon>Bacilli</taxon>
        <taxon>Lactobacillales</taxon>
        <taxon>Carnobacteriaceae</taxon>
        <taxon>Carnobacterium</taxon>
    </lineage>
</organism>
<proteinExistence type="predicted"/>
<evidence type="ECO:0000256" key="1">
    <source>
        <dbReference type="SAM" id="MobiDB-lite"/>
    </source>
</evidence>
<dbReference type="RefSeq" id="WP_135026050.1">
    <property type="nucleotide sequence ID" value="NZ_JBFUWK010000004.1"/>
</dbReference>
<sequence length="166" mass="18375">MNYFKPTSYTKTYLLFGCIFSFKVLVLDTPTVAHAEKSGYLYEIDNDAFQETKPVDPFNPTVTVEPVPPVNTPDPEVKESSKRSYSTSPPNGKVPILLTKNKKQFKNVTNKIDPLLNQNTLVLTLNSGGNNFGGDDPNMLYLEELYTVLAGNLLYGDAAIGMGEEE</sequence>
<name>A0A7Z8CYV0_CARDV</name>
<feature type="region of interest" description="Disordered" evidence="1">
    <location>
        <begin position="57"/>
        <end position="93"/>
    </location>
</feature>
<dbReference type="EMBL" id="NRPP01000011">
    <property type="protein sequence ID" value="TFJ26517.1"/>
    <property type="molecule type" value="Genomic_DNA"/>
</dbReference>
<gene>
    <name evidence="2" type="ORF">CKN69_07095</name>
</gene>